<reference evidence="1 2" key="1">
    <citation type="submission" date="2019-12" db="EMBL/GenBank/DDBJ databases">
        <title>Rhizobium genotypes associated with high levels of biological nitrogen fixation by grain legumes in a temperate-maritime cropping system.</title>
        <authorList>
            <person name="Maluk M."/>
            <person name="Francesc Ferrando Molina F."/>
            <person name="Lopez Del Egido L."/>
            <person name="Lafos M."/>
            <person name="Langarica-Fuentes A."/>
            <person name="Gebre Yohannes G."/>
            <person name="Young M.W."/>
            <person name="Martin P."/>
            <person name="Gantlett R."/>
            <person name="Kenicer G."/>
            <person name="Hawes C."/>
            <person name="Begg G.S."/>
            <person name="Quilliam R.S."/>
            <person name="Squire G.R."/>
            <person name="Poole P.S."/>
            <person name="Young P.W."/>
            <person name="Iannetta P.M."/>
            <person name="James E.K."/>
        </authorList>
    </citation>
    <scope>NUCLEOTIDE SEQUENCE [LARGE SCALE GENOMIC DNA]</scope>
    <source>
        <strain evidence="1 2">JHI54</strain>
    </source>
</reference>
<protein>
    <submittedName>
        <fullName evidence="1">DUF3422 family protein</fullName>
    </submittedName>
</protein>
<accession>A0A7K3VN15</accession>
<sequence length="226" mass="24365">MAPEMYTLPQPGPHLVAIDLHIVEASSTPELGTIFAKESLCVIAAEKGAVTIATDFKPDKLRPTDQSIAQAGAYNSVAPKVEIAMDKQNRDILGSMSERAPLQLRLQQTVEGLSIAAVSYHVVGLLGYLHGRVPYPTFLQRRTGDEHSQPGRDCGSRLICTLSHSAHSLGDKRAVTYAEADGLRSTSMAARRHGIRKDSAFSNVSPLGATPESCPRRRGFACFPEA</sequence>
<evidence type="ECO:0000313" key="2">
    <source>
        <dbReference type="Proteomes" id="UP000471705"/>
    </source>
</evidence>
<comment type="caution">
    <text evidence="1">The sequence shown here is derived from an EMBL/GenBank/DDBJ whole genome shotgun (WGS) entry which is preliminary data.</text>
</comment>
<name>A0A7K3VN15_RHILE</name>
<dbReference type="Proteomes" id="UP000471705">
    <property type="component" value="Unassembled WGS sequence"/>
</dbReference>
<gene>
    <name evidence="1" type="ORF">GR257_25170</name>
</gene>
<dbReference type="InterPro" id="IPR021830">
    <property type="entry name" value="DUF3422"/>
</dbReference>
<proteinExistence type="predicted"/>
<dbReference type="EMBL" id="WUFV01000018">
    <property type="protein sequence ID" value="NEK18107.1"/>
    <property type="molecule type" value="Genomic_DNA"/>
</dbReference>
<evidence type="ECO:0000313" key="1">
    <source>
        <dbReference type="EMBL" id="NEK18107.1"/>
    </source>
</evidence>
<dbReference type="Pfam" id="PF11902">
    <property type="entry name" value="DUF3422"/>
    <property type="match status" value="1"/>
</dbReference>
<organism evidence="1 2">
    <name type="scientific">Rhizobium leguminosarum</name>
    <dbReference type="NCBI Taxonomy" id="384"/>
    <lineage>
        <taxon>Bacteria</taxon>
        <taxon>Pseudomonadati</taxon>
        <taxon>Pseudomonadota</taxon>
        <taxon>Alphaproteobacteria</taxon>
        <taxon>Hyphomicrobiales</taxon>
        <taxon>Rhizobiaceae</taxon>
        <taxon>Rhizobium/Agrobacterium group</taxon>
        <taxon>Rhizobium</taxon>
    </lineage>
</organism>
<dbReference type="AlphaFoldDB" id="A0A7K3VN15"/>